<dbReference type="InterPro" id="IPR011989">
    <property type="entry name" value="ARM-like"/>
</dbReference>
<dbReference type="InterPro" id="IPR012502">
    <property type="entry name" value="WAPL_dom"/>
</dbReference>
<evidence type="ECO:0000256" key="1">
    <source>
        <dbReference type="ARBA" id="ARBA00006854"/>
    </source>
</evidence>
<feature type="signal peptide" evidence="3">
    <location>
        <begin position="1"/>
        <end position="29"/>
    </location>
</feature>
<comment type="similarity">
    <text evidence="1">Belongs to the WAPL family.</text>
</comment>
<reference evidence="5 6" key="1">
    <citation type="journal article" date="2023" name="Arcadia Sci">
        <title>De novo assembly of a long-read Amblyomma americanum tick genome.</title>
        <authorList>
            <person name="Chou S."/>
            <person name="Poskanzer K.E."/>
            <person name="Rollins M."/>
            <person name="Thuy-Boun P.S."/>
        </authorList>
    </citation>
    <scope>NUCLEOTIDE SEQUENCE [LARGE SCALE GENOMIC DNA]</scope>
    <source>
        <strain evidence="5">F_SG_1</strain>
        <tissue evidence="5">Salivary glands</tissue>
    </source>
</reference>
<protein>
    <recommendedName>
        <fullName evidence="4">WAPL domain-containing protein</fullName>
    </recommendedName>
</protein>
<proteinExistence type="inferred from homology"/>
<dbReference type="Gene3D" id="1.25.10.10">
    <property type="entry name" value="Leucine-rich Repeat Variant"/>
    <property type="match status" value="1"/>
</dbReference>
<feature type="region of interest" description="Disordered" evidence="2">
    <location>
        <begin position="141"/>
        <end position="161"/>
    </location>
</feature>
<gene>
    <name evidence="5" type="ORF">V5799_011579</name>
</gene>
<evidence type="ECO:0000256" key="3">
    <source>
        <dbReference type="SAM" id="SignalP"/>
    </source>
</evidence>
<dbReference type="PANTHER" id="PTHR22100:SF13">
    <property type="entry name" value="WINGS APART-LIKE PROTEIN HOMOLOG"/>
    <property type="match status" value="1"/>
</dbReference>
<dbReference type="Pfam" id="PF07814">
    <property type="entry name" value="WAPL"/>
    <property type="match status" value="1"/>
</dbReference>
<keyword evidence="3" id="KW-0732">Signal</keyword>
<feature type="chain" id="PRO_5042839245" description="WAPL domain-containing protein" evidence="3">
    <location>
        <begin position="30"/>
        <end position="252"/>
    </location>
</feature>
<dbReference type="AlphaFoldDB" id="A0AAQ4EGU6"/>
<sequence length="252" mass="27514">MQGPGAVFFSCLLSVVRVLLNLTHDSALGSGIVGGQPGLLPAILLCILQVPKAVPLEQRFDLQVLSLGLLINLLEHSAENRKRLADTQTVGSFESVCDQMEMPAFNALMDLFTDKIEAAQQSEEQANELLSSQVQKVKASLEPRDGDSLPANQPPVASQSDDLEETLMKALQKAGKHMEHSIVCAYIALLLGCAVQNNKELTERLREHTPDGKFLPLVEALQKFHNFINLTGVLGNTAPKRIQRVIEVLEDS</sequence>
<dbReference type="InterPro" id="IPR022771">
    <property type="entry name" value="WAPL_C"/>
</dbReference>
<accession>A0AAQ4EGU6</accession>
<name>A0AAQ4EGU6_AMBAM</name>
<feature type="domain" description="WAPL" evidence="4">
    <location>
        <begin position="1"/>
        <end position="231"/>
    </location>
</feature>
<comment type="caution">
    <text evidence="5">The sequence shown here is derived from an EMBL/GenBank/DDBJ whole genome shotgun (WGS) entry which is preliminary data.</text>
</comment>
<evidence type="ECO:0000259" key="4">
    <source>
        <dbReference type="PROSITE" id="PS51271"/>
    </source>
</evidence>
<dbReference type="InterPro" id="IPR039874">
    <property type="entry name" value="WAPL"/>
</dbReference>
<dbReference type="PANTHER" id="PTHR22100">
    <property type="entry name" value="WINGS APART-LIKE PROTEIN HOMOLOG"/>
    <property type="match status" value="1"/>
</dbReference>
<dbReference type="Proteomes" id="UP001321473">
    <property type="component" value="Unassembled WGS sequence"/>
</dbReference>
<dbReference type="EMBL" id="JARKHS020016137">
    <property type="protein sequence ID" value="KAK8773888.1"/>
    <property type="molecule type" value="Genomic_DNA"/>
</dbReference>
<dbReference type="PROSITE" id="PS51271">
    <property type="entry name" value="WAPL"/>
    <property type="match status" value="1"/>
</dbReference>
<evidence type="ECO:0000313" key="5">
    <source>
        <dbReference type="EMBL" id="KAK8773888.1"/>
    </source>
</evidence>
<evidence type="ECO:0000256" key="2">
    <source>
        <dbReference type="SAM" id="MobiDB-lite"/>
    </source>
</evidence>
<evidence type="ECO:0000313" key="6">
    <source>
        <dbReference type="Proteomes" id="UP001321473"/>
    </source>
</evidence>
<organism evidence="5 6">
    <name type="scientific">Amblyomma americanum</name>
    <name type="common">Lone star tick</name>
    <dbReference type="NCBI Taxonomy" id="6943"/>
    <lineage>
        <taxon>Eukaryota</taxon>
        <taxon>Metazoa</taxon>
        <taxon>Ecdysozoa</taxon>
        <taxon>Arthropoda</taxon>
        <taxon>Chelicerata</taxon>
        <taxon>Arachnida</taxon>
        <taxon>Acari</taxon>
        <taxon>Parasitiformes</taxon>
        <taxon>Ixodida</taxon>
        <taxon>Ixodoidea</taxon>
        <taxon>Ixodidae</taxon>
        <taxon>Amblyomminae</taxon>
        <taxon>Amblyomma</taxon>
    </lineage>
</organism>
<keyword evidence="6" id="KW-1185">Reference proteome</keyword>